<keyword evidence="3" id="KW-0804">Transcription</keyword>
<evidence type="ECO:0000313" key="5">
    <source>
        <dbReference type="EMBL" id="WOH12759.1"/>
    </source>
</evidence>
<dbReference type="Gramene" id="KZM85302">
    <property type="protein sequence ID" value="KZM85302"/>
    <property type="gene ID" value="DCAR_027276"/>
</dbReference>
<dbReference type="InterPro" id="IPR011598">
    <property type="entry name" value="bHLH_dom"/>
</dbReference>
<evidence type="ECO:0000256" key="1">
    <source>
        <dbReference type="ARBA" id="ARBA00004123"/>
    </source>
</evidence>
<dbReference type="OrthoDB" id="1885111at2759"/>
<dbReference type="SUPFAM" id="SSF47459">
    <property type="entry name" value="HLH, helix-loop-helix DNA-binding domain"/>
    <property type="match status" value="1"/>
</dbReference>
<comment type="subcellular location">
    <subcellularLocation>
        <location evidence="1">Nucleus</location>
    </subcellularLocation>
</comment>
<keyword evidence="4" id="KW-0539">Nucleus</keyword>
<dbReference type="InterPro" id="IPR044658">
    <property type="entry name" value="bHLH92/bHLH041-like"/>
</dbReference>
<name>A0A175YR53_DAUCS</name>
<keyword evidence="2" id="KW-0805">Transcription regulation</keyword>
<reference evidence="5" key="1">
    <citation type="journal article" date="2016" name="Nat. Genet.">
        <title>A high-quality carrot genome assembly provides new insights into carotenoid accumulation and asterid genome evolution.</title>
        <authorList>
            <person name="Iorizzo M."/>
            <person name="Ellison S."/>
            <person name="Senalik D."/>
            <person name="Zeng P."/>
            <person name="Satapoomin P."/>
            <person name="Huang J."/>
            <person name="Bowman M."/>
            <person name="Iovene M."/>
            <person name="Sanseverino W."/>
            <person name="Cavagnaro P."/>
            <person name="Yildiz M."/>
            <person name="Macko-Podgorni A."/>
            <person name="Moranska E."/>
            <person name="Grzebelus E."/>
            <person name="Grzebelus D."/>
            <person name="Ashrafi H."/>
            <person name="Zheng Z."/>
            <person name="Cheng S."/>
            <person name="Spooner D."/>
            <person name="Van Deynze A."/>
            <person name="Simon P."/>
        </authorList>
    </citation>
    <scope>NUCLEOTIDE SEQUENCE</scope>
    <source>
        <tissue evidence="5">Leaf</tissue>
    </source>
</reference>
<evidence type="ECO:0000256" key="2">
    <source>
        <dbReference type="ARBA" id="ARBA00023015"/>
    </source>
</evidence>
<dbReference type="PANTHER" id="PTHR46665:SF6">
    <property type="entry name" value="TRANSCRIPTION FACTOR BHLH92"/>
    <property type="match status" value="1"/>
</dbReference>
<evidence type="ECO:0000313" key="6">
    <source>
        <dbReference type="Proteomes" id="UP000077755"/>
    </source>
</evidence>
<evidence type="ECO:0000256" key="4">
    <source>
        <dbReference type="ARBA" id="ARBA00023242"/>
    </source>
</evidence>
<dbReference type="GO" id="GO:0046983">
    <property type="term" value="F:protein dimerization activity"/>
    <property type="evidence" value="ECO:0007669"/>
    <property type="project" value="InterPro"/>
</dbReference>
<organism evidence="5 6">
    <name type="scientific">Daucus carota subsp. sativus</name>
    <name type="common">Carrot</name>
    <dbReference type="NCBI Taxonomy" id="79200"/>
    <lineage>
        <taxon>Eukaryota</taxon>
        <taxon>Viridiplantae</taxon>
        <taxon>Streptophyta</taxon>
        <taxon>Embryophyta</taxon>
        <taxon>Tracheophyta</taxon>
        <taxon>Spermatophyta</taxon>
        <taxon>Magnoliopsida</taxon>
        <taxon>eudicotyledons</taxon>
        <taxon>Gunneridae</taxon>
        <taxon>Pentapetalae</taxon>
        <taxon>asterids</taxon>
        <taxon>campanulids</taxon>
        <taxon>Apiales</taxon>
        <taxon>Apiaceae</taxon>
        <taxon>Apioideae</taxon>
        <taxon>Scandiceae</taxon>
        <taxon>Daucinae</taxon>
        <taxon>Daucus</taxon>
        <taxon>Daucus sect. Daucus</taxon>
    </lineage>
</organism>
<proteinExistence type="predicted"/>
<keyword evidence="6" id="KW-1185">Reference proteome</keyword>
<dbReference type="PANTHER" id="PTHR46665">
    <property type="entry name" value="TRANSCRIPTION FACTOR BHLH041-RELATED-RELATED"/>
    <property type="match status" value="1"/>
</dbReference>
<accession>A0A175YR53</accession>
<dbReference type="PROSITE" id="PS50888">
    <property type="entry name" value="BHLH"/>
    <property type="match status" value="1"/>
</dbReference>
<evidence type="ECO:0000256" key="3">
    <source>
        <dbReference type="ARBA" id="ARBA00023163"/>
    </source>
</evidence>
<gene>
    <name evidence="5" type="ORF">DCAR_0832267</name>
</gene>
<dbReference type="Proteomes" id="UP000077755">
    <property type="component" value="Chromosome 8"/>
</dbReference>
<dbReference type="AlphaFoldDB" id="A0A175YR53"/>
<protein>
    <submittedName>
        <fullName evidence="5">Uncharacterized protein</fullName>
    </submittedName>
</protein>
<dbReference type="KEGG" id="dcr:108198439"/>
<dbReference type="GO" id="GO:0005634">
    <property type="term" value="C:nucleus"/>
    <property type="evidence" value="ECO:0007669"/>
    <property type="project" value="UniProtKB-SubCell"/>
</dbReference>
<reference evidence="5" key="2">
    <citation type="submission" date="2022-03" db="EMBL/GenBank/DDBJ databases">
        <title>Draft title - Genomic analysis of global carrot germplasm unveils the trajectory of domestication and the origin of high carotenoid orange carrot.</title>
        <authorList>
            <person name="Iorizzo M."/>
            <person name="Ellison S."/>
            <person name="Senalik D."/>
            <person name="Macko-Podgorni A."/>
            <person name="Grzebelus D."/>
            <person name="Bostan H."/>
            <person name="Rolling W."/>
            <person name="Curaba J."/>
            <person name="Simon P."/>
        </authorList>
    </citation>
    <scope>NUCLEOTIDE SEQUENCE</scope>
    <source>
        <tissue evidence="5">Leaf</tissue>
    </source>
</reference>
<dbReference type="OMA" id="NMNKRMV"/>
<sequence length="242" mass="28190">MEHLLDESDFTWLREVMFWAQPSAFVSYTQHKLDNTPAFESNNTNIKKRMREFLISTTVSTSSAQRNEVLEETRSRQHVLKERMRREEQRHNYMRLHSMLPSRTKTDKLSITVTAAREVEGLKKRREELKRHNSEMNKMLRAREGSSDQGSEMEEAKIRINVEHPSSGIDSMLEVLKCLKQTDSSTRLVQSQFLPQQFSAVLGVETKVGAAEIESAIHRKLVQTEQRFRINNKEASYKDGTF</sequence>
<dbReference type="EMBL" id="CP093350">
    <property type="protein sequence ID" value="WOH12759.1"/>
    <property type="molecule type" value="Genomic_DNA"/>
</dbReference>
<dbReference type="InterPro" id="IPR036638">
    <property type="entry name" value="HLH_DNA-bd_sf"/>
</dbReference>